<feature type="coiled-coil region" evidence="1">
    <location>
        <begin position="749"/>
        <end position="780"/>
    </location>
</feature>
<keyword evidence="4" id="KW-1185">Reference proteome</keyword>
<feature type="region of interest" description="Disordered" evidence="2">
    <location>
        <begin position="459"/>
        <end position="482"/>
    </location>
</feature>
<sequence length="1232" mass="136583">MQGRATKYQLCRMVLINAGTNMHVPSGRITAIDPRGGAAVLGDNGVGKTTTLRILPLFFGHLPSQIVAAGHGQEAMVRFVLPTDASAIAFEYQRGSDAEHDLRLAVIRRRADDPDVPFYRLYRCGFRKELFVDEGRFLSDDETQLKATELNIPTTGKLTTSEYRSVILRTPAVSKEREKLRRFAIEWSFGPKQLDNLDRVVAAMVKKHINFADIVQVAVSLVQHDLGQGAERAKLTFKQGKAPIERWLRNREACAEAFRLAPEFAELDDDLRDLRAAEARYRACRADVAALTMARVQEADGLKKTLEHLAANRAVALEAEGVKRTELARAASAAASESATAKAEFDEAHLQARRFETGRAADWEKLVEELPSLKARVQTLESQVGAAEAVQSEATAKYARLQEEAKTRTSEQCLALERTKGPHRERLAEALRQIAAAETGALTLCDEVAVARRQELDDQMEPLQGQRGTWETRQSNPAASDEALREVQEAETRLERHLGDVNQVQQVAGTAQTELQAASHAFERQEAELRKARSDLASAKAQHAEALARLNPPEGTFLAALRAHPSDDWKRNLAKVVNPELLSRDDLDVAAVEDAANTLYGWRLNTGVIGAPDWADDALARQSVETARARVTTAEARVAEQEAELAKRGRNRDDATLKVQTSQARLAVLKNQTEERRSQRDAARQRVDTEKRNARERAAAELAKVRTAIDEFKKQLKTLGVEHATSRAAVRAAHDKQRVDAQRLCDEAVAAIDAQAARLQQELEATLRSLAEQLNEHLNRAGVDVQRLDGLRTEVKGLRKGIREREDNQALVEAWRVWLKAGGATRVETLKAAAARSAEASRVAAAKVTEFEQAAEKLGREYNATVALHERRLGDVADEIKVLQEMDESFGDYLASGTSVIDPNTSARDLRSKVRTVRTEIDKLEEAINRRTSTLRQTLTAKNSLVKELVDTSLEQASGDGIISRATALSICYRQVGPQVANDVNLTLRTLLANIGAFQKAIQAFEREVSAFNRRLQEGLTEVKCFERVKDLRLDIVTNFEGLGFYKKLSRMEEVVRLHASEVGKDYTRELPPDETARALGDFMSVIGADGNVEVNLSQHITLKGSVSDNGQHKEFKRASELENISSEGLTSLVLITLMTALLNTIRGTEPVHVPWVTDEVGKFDPKNFRALMQMLRDNRIDVVTASPELGPAQQAMFAQRYLFEDRGRIREYRPLEALVAAAATAAEEVQP</sequence>
<dbReference type="Pfam" id="PF12128">
    <property type="entry name" value="DUF3584"/>
    <property type="match status" value="1"/>
</dbReference>
<dbReference type="AlphaFoldDB" id="I0HQ42"/>
<evidence type="ECO:0000313" key="4">
    <source>
        <dbReference type="Proteomes" id="UP000007883"/>
    </source>
</evidence>
<accession>I0HQ42</accession>
<protein>
    <recommendedName>
        <fullName evidence="5">ATP-binding protein</fullName>
    </recommendedName>
</protein>
<reference evidence="3 4" key="1">
    <citation type="journal article" date="2012" name="J. Bacteriol.">
        <title>Complete genome sequence of phototrophic betaproteobacterium Rubrivivax gelatinosus IL144.</title>
        <authorList>
            <person name="Nagashima S."/>
            <person name="Kamimura A."/>
            <person name="Shimizu T."/>
            <person name="Nakamura-isaki S."/>
            <person name="Aono E."/>
            <person name="Sakamoto K."/>
            <person name="Ichikawa N."/>
            <person name="Nakazawa H."/>
            <person name="Sekine M."/>
            <person name="Yamazaki S."/>
            <person name="Fujita N."/>
            <person name="Shimada K."/>
            <person name="Hanada S."/>
            <person name="Nagashima K.V.P."/>
        </authorList>
    </citation>
    <scope>NUCLEOTIDE SEQUENCE [LARGE SCALE GENOMIC DNA]</scope>
    <source>
        <strain evidence="4">NBRC 100245 / IL144</strain>
    </source>
</reference>
<dbReference type="PATRIC" id="fig|983917.3.peg.1742"/>
<gene>
    <name evidence="3" type="ordered locus">RGE_17880</name>
</gene>
<dbReference type="InterPro" id="IPR021979">
    <property type="entry name" value="DUF3584"/>
</dbReference>
<keyword evidence="1" id="KW-0175">Coiled coil</keyword>
<organism evidence="3 4">
    <name type="scientific">Rubrivivax gelatinosus (strain NBRC 100245 / IL144)</name>
    <dbReference type="NCBI Taxonomy" id="983917"/>
    <lineage>
        <taxon>Bacteria</taxon>
        <taxon>Pseudomonadati</taxon>
        <taxon>Pseudomonadota</taxon>
        <taxon>Betaproteobacteria</taxon>
        <taxon>Burkholderiales</taxon>
        <taxon>Sphaerotilaceae</taxon>
        <taxon>Rubrivivax</taxon>
    </lineage>
</organism>
<dbReference type="eggNOG" id="COG1196">
    <property type="taxonomic scope" value="Bacteria"/>
</dbReference>
<dbReference type="EMBL" id="AP012320">
    <property type="protein sequence ID" value="BAL95129.1"/>
    <property type="molecule type" value="Genomic_DNA"/>
</dbReference>
<name>I0HQ42_RUBGI</name>
<evidence type="ECO:0000256" key="2">
    <source>
        <dbReference type="SAM" id="MobiDB-lite"/>
    </source>
</evidence>
<dbReference type="Proteomes" id="UP000007883">
    <property type="component" value="Chromosome"/>
</dbReference>
<proteinExistence type="predicted"/>
<evidence type="ECO:0000313" key="3">
    <source>
        <dbReference type="EMBL" id="BAL95129.1"/>
    </source>
</evidence>
<feature type="region of interest" description="Disordered" evidence="2">
    <location>
        <begin position="671"/>
        <end position="695"/>
    </location>
</feature>
<dbReference type="HOGENOM" id="CLU_007224_0_0_4"/>
<feature type="compositionally biased region" description="Polar residues" evidence="2">
    <location>
        <begin position="466"/>
        <end position="478"/>
    </location>
</feature>
<evidence type="ECO:0000256" key="1">
    <source>
        <dbReference type="SAM" id="Coils"/>
    </source>
</evidence>
<evidence type="ECO:0008006" key="5">
    <source>
        <dbReference type="Google" id="ProtNLM"/>
    </source>
</evidence>
<dbReference type="KEGG" id="rge:RGE_17880"/>
<feature type="compositionally biased region" description="Basic and acidic residues" evidence="2">
    <location>
        <begin position="672"/>
        <end position="695"/>
    </location>
</feature>
<dbReference type="STRING" id="983917.RGE_17880"/>